<organism evidence="2 3">
    <name type="scientific">Haematococcus lacustris</name>
    <name type="common">Green alga</name>
    <name type="synonym">Haematococcus pluvialis</name>
    <dbReference type="NCBI Taxonomy" id="44745"/>
    <lineage>
        <taxon>Eukaryota</taxon>
        <taxon>Viridiplantae</taxon>
        <taxon>Chlorophyta</taxon>
        <taxon>core chlorophytes</taxon>
        <taxon>Chlorophyceae</taxon>
        <taxon>CS clade</taxon>
        <taxon>Chlamydomonadales</taxon>
        <taxon>Haematococcaceae</taxon>
        <taxon>Haematococcus</taxon>
    </lineage>
</organism>
<dbReference type="EMBL" id="BLLF01007309">
    <property type="protein sequence ID" value="GFH32892.1"/>
    <property type="molecule type" value="Genomic_DNA"/>
</dbReference>
<reference evidence="2 3" key="1">
    <citation type="submission" date="2020-02" db="EMBL/GenBank/DDBJ databases">
        <title>Draft genome sequence of Haematococcus lacustris strain NIES-144.</title>
        <authorList>
            <person name="Morimoto D."/>
            <person name="Nakagawa S."/>
            <person name="Yoshida T."/>
            <person name="Sawayama S."/>
        </authorList>
    </citation>
    <scope>NUCLEOTIDE SEQUENCE [LARGE SCALE GENOMIC DNA]</scope>
    <source>
        <strain evidence="2 3">NIES-144</strain>
    </source>
</reference>
<feature type="region of interest" description="Disordered" evidence="1">
    <location>
        <begin position="20"/>
        <end position="46"/>
    </location>
</feature>
<sequence length="73" mass="7796">MPAVQLVGQTISGSVILGSQWMGGQGSGRKRKANAETNAGAAGPEQLSIEQQEHVMKLKQQQRKPNTTTAYDT</sequence>
<dbReference type="AlphaFoldDB" id="A0A6A0AJG0"/>
<proteinExistence type="predicted"/>
<gene>
    <name evidence="2" type="ORF">HaLaN_32183</name>
</gene>
<evidence type="ECO:0000313" key="2">
    <source>
        <dbReference type="EMBL" id="GFH32892.1"/>
    </source>
</evidence>
<evidence type="ECO:0000256" key="1">
    <source>
        <dbReference type="SAM" id="MobiDB-lite"/>
    </source>
</evidence>
<accession>A0A6A0AJG0</accession>
<comment type="caution">
    <text evidence="2">The sequence shown here is derived from an EMBL/GenBank/DDBJ whole genome shotgun (WGS) entry which is preliminary data.</text>
</comment>
<keyword evidence="3" id="KW-1185">Reference proteome</keyword>
<protein>
    <submittedName>
        <fullName evidence="2">Uncharacterized protein</fullName>
    </submittedName>
</protein>
<name>A0A6A0AJG0_HAELA</name>
<dbReference type="Proteomes" id="UP000485058">
    <property type="component" value="Unassembled WGS sequence"/>
</dbReference>
<evidence type="ECO:0000313" key="3">
    <source>
        <dbReference type="Proteomes" id="UP000485058"/>
    </source>
</evidence>